<dbReference type="Proteomes" id="UP001327560">
    <property type="component" value="Chromosome 4"/>
</dbReference>
<dbReference type="PANTHER" id="PTHR46835:SF3">
    <property type="entry name" value="BASIC-LEUCINE ZIPPER (BZIP) TRANSCRIPTION FACTOR FAMILY PROTEIN"/>
    <property type="match status" value="1"/>
</dbReference>
<dbReference type="InterPro" id="IPR004827">
    <property type="entry name" value="bZIP"/>
</dbReference>
<dbReference type="EMBL" id="CP136893">
    <property type="protein sequence ID" value="WOL04072.1"/>
    <property type="molecule type" value="Genomic_DNA"/>
</dbReference>
<dbReference type="InterPro" id="IPR044759">
    <property type="entry name" value="bZIP_RF2"/>
</dbReference>
<dbReference type="CDD" id="cd14703">
    <property type="entry name" value="bZIP_plant_RF2"/>
    <property type="match status" value="1"/>
</dbReference>
<evidence type="ECO:0000259" key="4">
    <source>
        <dbReference type="SMART" id="SM00338"/>
    </source>
</evidence>
<protein>
    <recommendedName>
        <fullName evidence="4">BZIP domain-containing protein</fullName>
    </recommendedName>
</protein>
<keyword evidence="2" id="KW-0804">Transcription</keyword>
<sequence length="366" mass="41049">MANMRTAATLRSSVGSGKQPFLPPKHPLSFTSSPDYGCIGSKGFPRPRESQSHHQRTSSESFLLDEQPSWLDDLLNEPETPLGRGAHRRSTSDSFACLDRISFANIGNVGQEQPGQRSALALSPWNLQAGDYIKDLDQISSHTVAKPFTRPQHGVGKSAANLISYPGSHVMAKEIALHQGASLTKFDGLKADAAEKNERLDYTQDTQGHLDKKDASLSKQMEMDPKRVKQQYAQRSRVRKLQYIAELEKHVHALQAEGLEVSAEVEFMDQQNLVLTLENNALKQRLDILAQEKLIKHYQQEMLERELVRLRSLYHQQQLKQQLQEQPCVTHVRKGSIDLNSQFSNLSLKDNGKSSGCEPVTDPLHI</sequence>
<accession>A0AAQ3K8G1</accession>
<feature type="compositionally biased region" description="Basic and acidic residues" evidence="3">
    <location>
        <begin position="203"/>
        <end position="227"/>
    </location>
</feature>
<evidence type="ECO:0000256" key="1">
    <source>
        <dbReference type="ARBA" id="ARBA00023015"/>
    </source>
</evidence>
<evidence type="ECO:0000256" key="2">
    <source>
        <dbReference type="ARBA" id="ARBA00023163"/>
    </source>
</evidence>
<evidence type="ECO:0000313" key="5">
    <source>
        <dbReference type="EMBL" id="WOL04072.1"/>
    </source>
</evidence>
<proteinExistence type="predicted"/>
<feature type="region of interest" description="Disordered" evidence="3">
    <location>
        <begin position="203"/>
        <end position="231"/>
    </location>
</feature>
<reference evidence="5 6" key="1">
    <citation type="submission" date="2023-10" db="EMBL/GenBank/DDBJ databases">
        <title>Chromosome-scale genome assembly provides insights into flower coloration mechanisms of Canna indica.</title>
        <authorList>
            <person name="Li C."/>
        </authorList>
    </citation>
    <scope>NUCLEOTIDE SEQUENCE [LARGE SCALE GENOMIC DNA]</scope>
    <source>
        <tissue evidence="5">Flower</tissue>
    </source>
</reference>
<dbReference type="SUPFAM" id="SSF57959">
    <property type="entry name" value="Leucine zipper domain"/>
    <property type="match status" value="1"/>
</dbReference>
<evidence type="ECO:0000256" key="3">
    <source>
        <dbReference type="SAM" id="MobiDB-lite"/>
    </source>
</evidence>
<keyword evidence="6" id="KW-1185">Reference proteome</keyword>
<feature type="domain" description="BZIP" evidence="4">
    <location>
        <begin position="222"/>
        <end position="281"/>
    </location>
</feature>
<dbReference type="AlphaFoldDB" id="A0AAQ3K8G1"/>
<dbReference type="InterPro" id="IPR046347">
    <property type="entry name" value="bZIP_sf"/>
</dbReference>
<dbReference type="GO" id="GO:0005634">
    <property type="term" value="C:nucleus"/>
    <property type="evidence" value="ECO:0007669"/>
    <property type="project" value="UniProtKB-ARBA"/>
</dbReference>
<dbReference type="PANTHER" id="PTHR46835">
    <property type="entry name" value="BASIC-LEUCINE ZIPPER (BZIP) TRANSCRIPTION FACTOR FAMILY PROTEIN-RELATED"/>
    <property type="match status" value="1"/>
</dbReference>
<gene>
    <name evidence="5" type="ORF">Cni_G12793</name>
</gene>
<feature type="region of interest" description="Disordered" evidence="3">
    <location>
        <begin position="1"/>
        <end position="63"/>
    </location>
</feature>
<organism evidence="5 6">
    <name type="scientific">Canna indica</name>
    <name type="common">Indian-shot</name>
    <dbReference type="NCBI Taxonomy" id="4628"/>
    <lineage>
        <taxon>Eukaryota</taxon>
        <taxon>Viridiplantae</taxon>
        <taxon>Streptophyta</taxon>
        <taxon>Embryophyta</taxon>
        <taxon>Tracheophyta</taxon>
        <taxon>Spermatophyta</taxon>
        <taxon>Magnoliopsida</taxon>
        <taxon>Liliopsida</taxon>
        <taxon>Zingiberales</taxon>
        <taxon>Cannaceae</taxon>
        <taxon>Canna</taxon>
    </lineage>
</organism>
<dbReference type="SMART" id="SM00338">
    <property type="entry name" value="BRLZ"/>
    <property type="match status" value="1"/>
</dbReference>
<dbReference type="GO" id="GO:0003700">
    <property type="term" value="F:DNA-binding transcription factor activity"/>
    <property type="evidence" value="ECO:0007669"/>
    <property type="project" value="InterPro"/>
</dbReference>
<dbReference type="InterPro" id="IPR044797">
    <property type="entry name" value="At4g06598-like"/>
</dbReference>
<evidence type="ECO:0000313" key="6">
    <source>
        <dbReference type="Proteomes" id="UP001327560"/>
    </source>
</evidence>
<name>A0AAQ3K8G1_9LILI</name>
<keyword evidence="1" id="KW-0805">Transcription regulation</keyword>